<organism evidence="3">
    <name type="scientific">Phytophthora nicotianae</name>
    <name type="common">Potato buckeye rot agent</name>
    <name type="synonym">Phytophthora parasitica</name>
    <dbReference type="NCBI Taxonomy" id="4792"/>
    <lineage>
        <taxon>Eukaryota</taxon>
        <taxon>Sar</taxon>
        <taxon>Stramenopiles</taxon>
        <taxon>Oomycota</taxon>
        <taxon>Peronosporomycetes</taxon>
        <taxon>Peronosporales</taxon>
        <taxon>Peronosporaceae</taxon>
        <taxon>Phytophthora</taxon>
    </lineage>
</organism>
<feature type="region of interest" description="Disordered" evidence="1">
    <location>
        <begin position="189"/>
        <end position="290"/>
    </location>
</feature>
<evidence type="ECO:0000256" key="1">
    <source>
        <dbReference type="SAM" id="MobiDB-lite"/>
    </source>
</evidence>
<accession>W2GFA9</accession>
<evidence type="ECO:0008006" key="4">
    <source>
        <dbReference type="Google" id="ProtNLM"/>
    </source>
</evidence>
<reference evidence="3" key="1">
    <citation type="submission" date="2013-11" db="EMBL/GenBank/DDBJ databases">
        <title>The Genome Sequence of Phytophthora parasitica CJ02B3.</title>
        <authorList>
            <consortium name="The Broad Institute Genomics Platform"/>
            <person name="Russ C."/>
            <person name="Tyler B."/>
            <person name="Panabieres F."/>
            <person name="Shan W."/>
            <person name="Tripathy S."/>
            <person name="Grunwald N."/>
            <person name="Machado M."/>
            <person name="Johnson C.S."/>
            <person name="Arredondo F."/>
            <person name="Hong C."/>
            <person name="Coffey M."/>
            <person name="Young S.K."/>
            <person name="Zeng Q."/>
            <person name="Gargeya S."/>
            <person name="Fitzgerald M."/>
            <person name="Abouelleil A."/>
            <person name="Alvarado L."/>
            <person name="Chapman S.B."/>
            <person name="Gainer-Dewar J."/>
            <person name="Goldberg J."/>
            <person name="Griggs A."/>
            <person name="Gujja S."/>
            <person name="Hansen M."/>
            <person name="Howarth C."/>
            <person name="Imamovic A."/>
            <person name="Ireland A."/>
            <person name="Larimer J."/>
            <person name="McCowan C."/>
            <person name="Murphy C."/>
            <person name="Pearson M."/>
            <person name="Poon T.W."/>
            <person name="Priest M."/>
            <person name="Roberts A."/>
            <person name="Saif S."/>
            <person name="Shea T."/>
            <person name="Sykes S."/>
            <person name="Wortman J."/>
            <person name="Nusbaum C."/>
            <person name="Birren B."/>
        </authorList>
    </citation>
    <scope>NUCLEOTIDE SEQUENCE [LARGE SCALE GENOMIC DNA]</scope>
    <source>
        <strain evidence="3">CJ02B3</strain>
    </source>
</reference>
<dbReference type="Proteomes" id="UP000053236">
    <property type="component" value="Unassembled WGS sequence"/>
</dbReference>
<dbReference type="AlphaFoldDB" id="W2GFA9"/>
<feature type="compositionally biased region" description="Low complexity" evidence="1">
    <location>
        <begin position="238"/>
        <end position="265"/>
    </location>
</feature>
<name>W2GFA9_PHYNI</name>
<keyword evidence="2" id="KW-0732">Signal</keyword>
<sequence length="290" mass="30717">MKLSSTVSTTLLVFAAFGSQLVSGHGYLVQPLAKFISVNIDKTQYSSTIDSYKLFPGGTFNTDPTINIKSFVEHFEKSKYKSIRTMIEDKQVLVSDDATATCGNDDITQDEGLVHPGPCEVWCDDNRAQQDMNCMKTYTPASGKGAAPIPIDKSVCTDAKRLTFFWIGMHGATWQVYINCVNINGGTGGADSSPTTSQTTSDTTSPSSNAAPTASSNEQESTDDTPEVEATPAPDRTPSPVVTPSTEEVEVTPAPAKTPTPAATPSVAEGSTAGEASITGAKCSRRRIRG</sequence>
<evidence type="ECO:0000313" key="3">
    <source>
        <dbReference type="EMBL" id="ETK81748.1"/>
    </source>
</evidence>
<evidence type="ECO:0000256" key="2">
    <source>
        <dbReference type="SAM" id="SignalP"/>
    </source>
</evidence>
<feature type="chain" id="PRO_5004815947" description="Pectate lyase" evidence="2">
    <location>
        <begin position="25"/>
        <end position="290"/>
    </location>
</feature>
<protein>
    <recommendedName>
        <fullName evidence="4">Pectate lyase</fullName>
    </recommendedName>
</protein>
<feature type="compositionally biased region" description="Low complexity" evidence="1">
    <location>
        <begin position="190"/>
        <end position="217"/>
    </location>
</feature>
<feature type="signal peptide" evidence="2">
    <location>
        <begin position="1"/>
        <end position="24"/>
    </location>
</feature>
<dbReference type="EMBL" id="KI687366">
    <property type="protein sequence ID" value="ETK81748.1"/>
    <property type="molecule type" value="Genomic_DNA"/>
</dbReference>
<gene>
    <name evidence="3" type="ORF">L915_12772</name>
</gene>
<dbReference type="VEuPathDB" id="FungiDB:PPTG_03144"/>
<proteinExistence type="predicted"/>